<keyword evidence="2" id="KW-1185">Reference proteome</keyword>
<protein>
    <submittedName>
        <fullName evidence="1">Uncharacterized protein</fullName>
    </submittedName>
</protein>
<name>A0ACB8CXA7_DERSI</name>
<evidence type="ECO:0000313" key="1">
    <source>
        <dbReference type="EMBL" id="KAH7953845.1"/>
    </source>
</evidence>
<proteinExistence type="predicted"/>
<sequence length="220" mass="24486">MLAGDIESNPGPTNQEVLTEIRKVAADMADLKNDNRALNESLEAIHAKLDTLANLEGRIAGVEDKIATLENTISSLALQVDDLENRSRRSNLIFYGIPEVENEKPDDLKRTISDKVSNGTIGVTISGIERMHRLGTKAENKTRPVILKLQCFEDKANIMKNCSKLKNSNISVGEDFSIRVRNIRKKLWNSSKSNRDSGEKVTLVYDKIKINGPSLRLGRT</sequence>
<accession>A0ACB8CXA7</accession>
<dbReference type="Proteomes" id="UP000821865">
    <property type="component" value="Chromosome 4"/>
</dbReference>
<organism evidence="1 2">
    <name type="scientific">Dermacentor silvarum</name>
    <name type="common">Tick</name>
    <dbReference type="NCBI Taxonomy" id="543639"/>
    <lineage>
        <taxon>Eukaryota</taxon>
        <taxon>Metazoa</taxon>
        <taxon>Ecdysozoa</taxon>
        <taxon>Arthropoda</taxon>
        <taxon>Chelicerata</taxon>
        <taxon>Arachnida</taxon>
        <taxon>Acari</taxon>
        <taxon>Parasitiformes</taxon>
        <taxon>Ixodida</taxon>
        <taxon>Ixodoidea</taxon>
        <taxon>Ixodidae</taxon>
        <taxon>Rhipicephalinae</taxon>
        <taxon>Dermacentor</taxon>
    </lineage>
</organism>
<comment type="caution">
    <text evidence="1">The sequence shown here is derived from an EMBL/GenBank/DDBJ whole genome shotgun (WGS) entry which is preliminary data.</text>
</comment>
<dbReference type="EMBL" id="CM023473">
    <property type="protein sequence ID" value="KAH7953845.1"/>
    <property type="molecule type" value="Genomic_DNA"/>
</dbReference>
<reference evidence="1" key="1">
    <citation type="submission" date="2020-05" db="EMBL/GenBank/DDBJ databases">
        <title>Large-scale comparative analyses of tick genomes elucidate their genetic diversity and vector capacities.</title>
        <authorList>
            <person name="Jia N."/>
            <person name="Wang J."/>
            <person name="Shi W."/>
            <person name="Du L."/>
            <person name="Sun Y."/>
            <person name="Zhan W."/>
            <person name="Jiang J."/>
            <person name="Wang Q."/>
            <person name="Zhang B."/>
            <person name="Ji P."/>
            <person name="Sakyi L.B."/>
            <person name="Cui X."/>
            <person name="Yuan T."/>
            <person name="Jiang B."/>
            <person name="Yang W."/>
            <person name="Lam T.T.-Y."/>
            <person name="Chang Q."/>
            <person name="Ding S."/>
            <person name="Wang X."/>
            <person name="Zhu J."/>
            <person name="Ruan X."/>
            <person name="Zhao L."/>
            <person name="Wei J."/>
            <person name="Que T."/>
            <person name="Du C."/>
            <person name="Cheng J."/>
            <person name="Dai P."/>
            <person name="Han X."/>
            <person name="Huang E."/>
            <person name="Gao Y."/>
            <person name="Liu J."/>
            <person name="Shao H."/>
            <person name="Ye R."/>
            <person name="Li L."/>
            <person name="Wei W."/>
            <person name="Wang X."/>
            <person name="Wang C."/>
            <person name="Yang T."/>
            <person name="Huo Q."/>
            <person name="Li W."/>
            <person name="Guo W."/>
            <person name="Chen H."/>
            <person name="Zhou L."/>
            <person name="Ni X."/>
            <person name="Tian J."/>
            <person name="Zhou Y."/>
            <person name="Sheng Y."/>
            <person name="Liu T."/>
            <person name="Pan Y."/>
            <person name="Xia L."/>
            <person name="Li J."/>
            <person name="Zhao F."/>
            <person name="Cao W."/>
        </authorList>
    </citation>
    <scope>NUCLEOTIDE SEQUENCE</scope>
    <source>
        <strain evidence="1">Dsil-2018</strain>
    </source>
</reference>
<evidence type="ECO:0000313" key="2">
    <source>
        <dbReference type="Proteomes" id="UP000821865"/>
    </source>
</evidence>
<gene>
    <name evidence="1" type="ORF">HPB49_013057</name>
</gene>